<evidence type="ECO:0000256" key="1">
    <source>
        <dbReference type="SAM" id="MobiDB-lite"/>
    </source>
</evidence>
<feature type="region of interest" description="Disordered" evidence="1">
    <location>
        <begin position="1"/>
        <end position="20"/>
    </location>
</feature>
<feature type="region of interest" description="Disordered" evidence="1">
    <location>
        <begin position="55"/>
        <end position="87"/>
    </location>
</feature>
<proteinExistence type="predicted"/>
<evidence type="ECO:0000313" key="2">
    <source>
        <dbReference type="EMBL" id="QDT03448.1"/>
    </source>
</evidence>
<dbReference type="EMBL" id="CP036525">
    <property type="protein sequence ID" value="QDT03448.1"/>
    <property type="molecule type" value="Genomic_DNA"/>
</dbReference>
<dbReference type="KEGG" id="rlc:K227x_18320"/>
<organism evidence="2 3">
    <name type="scientific">Rubripirellula lacrimiformis</name>
    <dbReference type="NCBI Taxonomy" id="1930273"/>
    <lineage>
        <taxon>Bacteria</taxon>
        <taxon>Pseudomonadati</taxon>
        <taxon>Planctomycetota</taxon>
        <taxon>Planctomycetia</taxon>
        <taxon>Pirellulales</taxon>
        <taxon>Pirellulaceae</taxon>
        <taxon>Rubripirellula</taxon>
    </lineage>
</organism>
<reference evidence="2 3" key="1">
    <citation type="submission" date="2019-02" db="EMBL/GenBank/DDBJ databases">
        <title>Deep-cultivation of Planctomycetes and their phenomic and genomic characterization uncovers novel biology.</title>
        <authorList>
            <person name="Wiegand S."/>
            <person name="Jogler M."/>
            <person name="Boedeker C."/>
            <person name="Pinto D."/>
            <person name="Vollmers J."/>
            <person name="Rivas-Marin E."/>
            <person name="Kohn T."/>
            <person name="Peeters S.H."/>
            <person name="Heuer A."/>
            <person name="Rast P."/>
            <person name="Oberbeckmann S."/>
            <person name="Bunk B."/>
            <person name="Jeske O."/>
            <person name="Meyerdierks A."/>
            <person name="Storesund J.E."/>
            <person name="Kallscheuer N."/>
            <person name="Luecker S."/>
            <person name="Lage O.M."/>
            <person name="Pohl T."/>
            <person name="Merkel B.J."/>
            <person name="Hornburger P."/>
            <person name="Mueller R.-W."/>
            <person name="Bruemmer F."/>
            <person name="Labrenz M."/>
            <person name="Spormann A.M."/>
            <person name="Op den Camp H."/>
            <person name="Overmann J."/>
            <person name="Amann R."/>
            <person name="Jetten M.S.M."/>
            <person name="Mascher T."/>
            <person name="Medema M.H."/>
            <person name="Devos D.P."/>
            <person name="Kaster A.-K."/>
            <person name="Ovreas L."/>
            <person name="Rohde M."/>
            <person name="Galperin M.Y."/>
            <person name="Jogler C."/>
        </authorList>
    </citation>
    <scope>NUCLEOTIDE SEQUENCE [LARGE SCALE GENOMIC DNA]</scope>
    <source>
        <strain evidence="2 3">K22_7</strain>
    </source>
</reference>
<dbReference type="Proteomes" id="UP000318538">
    <property type="component" value="Chromosome"/>
</dbReference>
<name>A0A517N8X1_9BACT</name>
<evidence type="ECO:0000313" key="3">
    <source>
        <dbReference type="Proteomes" id="UP000318538"/>
    </source>
</evidence>
<keyword evidence="3" id="KW-1185">Reference proteome</keyword>
<sequence>MPAALSFNRVGNARAHQTKRAARWARRETNANHTLHKFPASQPPNRLTAWATPRAHRTKNARPDVHAAKPTRTIRCTSPHHASGPIV</sequence>
<protein>
    <submittedName>
        <fullName evidence="2">Uncharacterized protein</fullName>
    </submittedName>
</protein>
<gene>
    <name evidence="2" type="ORF">K227x_18320</name>
</gene>
<dbReference type="AlphaFoldDB" id="A0A517N8X1"/>
<accession>A0A517N8X1</accession>